<feature type="non-terminal residue" evidence="7">
    <location>
        <position position="155"/>
    </location>
</feature>
<evidence type="ECO:0000256" key="2">
    <source>
        <dbReference type="ARBA" id="ARBA00022737"/>
    </source>
</evidence>
<name>I1SRC1_ORYME</name>
<comment type="caution">
    <text evidence="5">Lacks conserved residue(s) required for the propagation of feature annotation.</text>
</comment>
<dbReference type="PROSITE" id="PS50923">
    <property type="entry name" value="SUSHI"/>
    <property type="match status" value="2"/>
</dbReference>
<dbReference type="InterPro" id="IPR035976">
    <property type="entry name" value="Sushi/SCR/CCP_sf"/>
</dbReference>
<evidence type="ECO:0000313" key="7">
    <source>
        <dbReference type="EMBL" id="AEA30132.1"/>
    </source>
</evidence>
<dbReference type="PANTHER" id="PTHR19325:SF560">
    <property type="entry name" value="SUSHI, VON WILLEBRAND FACTOR TYPE A, EGF AND PENTRAXIN DOMAIN-CONTAINING PROTEIN 1"/>
    <property type="match status" value="1"/>
</dbReference>
<evidence type="ECO:0000256" key="3">
    <source>
        <dbReference type="ARBA" id="ARBA00023157"/>
    </source>
</evidence>
<dbReference type="InterPro" id="IPR050350">
    <property type="entry name" value="Compl-Cell_Adhes-Reg"/>
</dbReference>
<reference evidence="7" key="1">
    <citation type="journal article" date="2012" name="Comp. Biochem. Physiol. Part D Genomics Proteomics">
        <title>Identification of differentially expressed genes and quantitative expression of complement genes in the liver of marine medaka Oryzias melastigma challenged with Vibrio parahaemolyticus.</title>
        <authorList>
            <person name="Bo J."/>
            <person name="Giesy J.P."/>
            <person name="Ye R."/>
            <person name="Wang K.J."/>
            <person name="Lee J.S."/>
            <person name="Au D.W."/>
        </authorList>
    </citation>
    <scope>NUCLEOTIDE SEQUENCE</scope>
    <source>
        <tissue evidence="7">Liver</tissue>
    </source>
</reference>
<dbReference type="PANTHER" id="PTHR19325">
    <property type="entry name" value="COMPLEMENT COMPONENT-RELATED SUSHI DOMAIN-CONTAINING"/>
    <property type="match status" value="1"/>
</dbReference>
<proteinExistence type="evidence at transcript level"/>
<feature type="non-terminal residue" evidence="7">
    <location>
        <position position="1"/>
    </location>
</feature>
<feature type="domain" description="Sushi" evidence="6">
    <location>
        <begin position="43"/>
        <end position="107"/>
    </location>
</feature>
<evidence type="ECO:0000259" key="6">
    <source>
        <dbReference type="PROSITE" id="PS50923"/>
    </source>
</evidence>
<evidence type="ECO:0000256" key="4">
    <source>
        <dbReference type="ARBA" id="ARBA00023180"/>
    </source>
</evidence>
<accession>I1SRC1</accession>
<keyword evidence="1 5" id="KW-0768">Sushi</keyword>
<sequence length="155" mass="17778">YRENEHLNFVCDNKYKPADDRRSRCLKVGSEAVWSPTPQCTLIQCKVNLPPIPGTTYNRYDKSMFSPGDTLTVTCDGDRWIVDMETTGAVVTCNENGNWDIIPECKDVSCNDRRDRYLSYFYVSSGRRKMNDRATYSCKYGYEKPRGVTHATCPS</sequence>
<keyword evidence="2" id="KW-0677">Repeat</keyword>
<keyword evidence="4" id="KW-0325">Glycoprotein</keyword>
<protein>
    <submittedName>
        <fullName evidence="7">Complement factor H</fullName>
    </submittedName>
</protein>
<evidence type="ECO:0000256" key="5">
    <source>
        <dbReference type="PROSITE-ProRule" id="PRU00302"/>
    </source>
</evidence>
<keyword evidence="3" id="KW-1015">Disulfide bond</keyword>
<organism evidence="7">
    <name type="scientific">Oryzias melastigma</name>
    <name type="common">Marine medaka</name>
    <dbReference type="NCBI Taxonomy" id="30732"/>
    <lineage>
        <taxon>Eukaryota</taxon>
        <taxon>Metazoa</taxon>
        <taxon>Chordata</taxon>
        <taxon>Craniata</taxon>
        <taxon>Vertebrata</taxon>
        <taxon>Euteleostomi</taxon>
        <taxon>Actinopterygii</taxon>
        <taxon>Neopterygii</taxon>
        <taxon>Teleostei</taxon>
        <taxon>Neoteleostei</taxon>
        <taxon>Acanthomorphata</taxon>
        <taxon>Ovalentaria</taxon>
        <taxon>Atherinomorphae</taxon>
        <taxon>Beloniformes</taxon>
        <taxon>Adrianichthyidae</taxon>
        <taxon>Oryziinae</taxon>
        <taxon>Oryzias</taxon>
    </lineage>
</organism>
<dbReference type="InterPro" id="IPR000436">
    <property type="entry name" value="Sushi_SCR_CCP_dom"/>
</dbReference>
<dbReference type="SUPFAM" id="SSF57535">
    <property type="entry name" value="Complement control module/SCR domain"/>
    <property type="match status" value="2"/>
</dbReference>
<dbReference type="AlphaFoldDB" id="I1SRC1"/>
<dbReference type="Gene3D" id="2.10.70.10">
    <property type="entry name" value="Complement Module, domain 1"/>
    <property type="match status" value="2"/>
</dbReference>
<evidence type="ECO:0000256" key="1">
    <source>
        <dbReference type="ARBA" id="ARBA00022659"/>
    </source>
</evidence>
<feature type="domain" description="Sushi" evidence="6">
    <location>
        <begin position="1"/>
        <end position="42"/>
    </location>
</feature>
<dbReference type="EMBL" id="HQ144249">
    <property type="protein sequence ID" value="AEA30132.1"/>
    <property type="molecule type" value="mRNA"/>
</dbReference>